<dbReference type="Pfam" id="PF00191">
    <property type="entry name" value="Annexin"/>
    <property type="match status" value="1"/>
</dbReference>
<dbReference type="SUPFAM" id="SSF47874">
    <property type="entry name" value="Annexin"/>
    <property type="match status" value="1"/>
</dbReference>
<evidence type="ECO:0008006" key="6">
    <source>
        <dbReference type="Google" id="ProtNLM"/>
    </source>
</evidence>
<dbReference type="PROSITE" id="PS51897">
    <property type="entry name" value="ANNEXIN_2"/>
    <property type="match status" value="1"/>
</dbReference>
<dbReference type="RefSeq" id="XP_062702763.1">
    <property type="nucleotide sequence ID" value="XM_062846779.1"/>
</dbReference>
<keyword evidence="3" id="KW-0041">Annexin</keyword>
<evidence type="ECO:0000313" key="5">
    <source>
        <dbReference type="Proteomes" id="UP000069940"/>
    </source>
</evidence>
<evidence type="ECO:0000256" key="2">
    <source>
        <dbReference type="ARBA" id="ARBA00022737"/>
    </source>
</evidence>
<protein>
    <recommendedName>
        <fullName evidence="6">Annexin</fullName>
    </recommendedName>
</protein>
<dbReference type="GeneID" id="134285628"/>
<keyword evidence="2" id="KW-0677">Repeat</keyword>
<dbReference type="Gene3D" id="1.10.220.10">
    <property type="entry name" value="Annexin"/>
    <property type="match status" value="1"/>
</dbReference>
<reference evidence="4" key="2">
    <citation type="submission" date="2025-05" db="UniProtKB">
        <authorList>
            <consortium name="EnsemblMetazoa"/>
        </authorList>
    </citation>
    <scope>IDENTIFICATION</scope>
    <source>
        <strain evidence="4">Foshan</strain>
    </source>
</reference>
<dbReference type="InterPro" id="IPR037104">
    <property type="entry name" value="Annexin_sf"/>
</dbReference>
<name>A0ABM1ZFN8_AEDAL</name>
<organism evidence="4 5">
    <name type="scientific">Aedes albopictus</name>
    <name type="common">Asian tiger mosquito</name>
    <name type="synonym">Stegomyia albopicta</name>
    <dbReference type="NCBI Taxonomy" id="7160"/>
    <lineage>
        <taxon>Eukaryota</taxon>
        <taxon>Metazoa</taxon>
        <taxon>Ecdysozoa</taxon>
        <taxon>Arthropoda</taxon>
        <taxon>Hexapoda</taxon>
        <taxon>Insecta</taxon>
        <taxon>Pterygota</taxon>
        <taxon>Neoptera</taxon>
        <taxon>Endopterygota</taxon>
        <taxon>Diptera</taxon>
        <taxon>Nematocera</taxon>
        <taxon>Culicoidea</taxon>
        <taxon>Culicidae</taxon>
        <taxon>Culicinae</taxon>
        <taxon>Aedini</taxon>
        <taxon>Aedes</taxon>
        <taxon>Stegomyia</taxon>
    </lineage>
</organism>
<dbReference type="PANTHER" id="PTHR10502">
    <property type="entry name" value="ANNEXIN"/>
    <property type="match status" value="1"/>
</dbReference>
<comment type="similarity">
    <text evidence="1">Belongs to the annexin family.</text>
</comment>
<dbReference type="InterPro" id="IPR018502">
    <property type="entry name" value="Annexin_repeat"/>
</dbReference>
<evidence type="ECO:0000256" key="3">
    <source>
        <dbReference type="ARBA" id="ARBA00023216"/>
    </source>
</evidence>
<evidence type="ECO:0000256" key="1">
    <source>
        <dbReference type="ARBA" id="ARBA00007831"/>
    </source>
</evidence>
<dbReference type="Proteomes" id="UP000069940">
    <property type="component" value="Unassembled WGS sequence"/>
</dbReference>
<reference evidence="5" key="1">
    <citation type="journal article" date="2015" name="Proc. Natl. Acad. Sci. U.S.A.">
        <title>Genome sequence of the Asian Tiger mosquito, Aedes albopictus, reveals insights into its biology, genetics, and evolution.</title>
        <authorList>
            <person name="Chen X.G."/>
            <person name="Jiang X."/>
            <person name="Gu J."/>
            <person name="Xu M."/>
            <person name="Wu Y."/>
            <person name="Deng Y."/>
            <person name="Zhang C."/>
            <person name="Bonizzoni M."/>
            <person name="Dermauw W."/>
            <person name="Vontas J."/>
            <person name="Armbruster P."/>
            <person name="Huang X."/>
            <person name="Yang Y."/>
            <person name="Zhang H."/>
            <person name="He W."/>
            <person name="Peng H."/>
            <person name="Liu Y."/>
            <person name="Wu K."/>
            <person name="Chen J."/>
            <person name="Lirakis M."/>
            <person name="Topalis P."/>
            <person name="Van Leeuwen T."/>
            <person name="Hall A.B."/>
            <person name="Jiang X."/>
            <person name="Thorpe C."/>
            <person name="Mueller R.L."/>
            <person name="Sun C."/>
            <person name="Waterhouse R.M."/>
            <person name="Yan G."/>
            <person name="Tu Z.J."/>
            <person name="Fang X."/>
            <person name="James A.A."/>
        </authorList>
    </citation>
    <scope>NUCLEOTIDE SEQUENCE [LARGE SCALE GENOMIC DNA]</scope>
    <source>
        <strain evidence="5">Foshan</strain>
    </source>
</reference>
<dbReference type="PANTHER" id="PTHR10502:SF177">
    <property type="entry name" value="ANNEXIN B10"/>
    <property type="match status" value="1"/>
</dbReference>
<dbReference type="EnsemblMetazoa" id="AALFPA23_018003.R26418">
    <property type="protein sequence ID" value="AALFPA23_018003.P26418"/>
    <property type="gene ID" value="AALFPA23_018003"/>
</dbReference>
<evidence type="ECO:0000313" key="4">
    <source>
        <dbReference type="EnsemblMetazoa" id="AALFPA23_018003.P26418"/>
    </source>
</evidence>
<sequence>MSWYYTPKPTVVPAEGFDASADANALRAAMKGFGTDEQAIIDILCARSNGQRMQILETYSSELGRVSTTISTVKWGDLQRRGDLQHLMSSVYVYQQNVKIGRLHTKTQLNYKVHILSE</sequence>
<keyword evidence="5" id="KW-1185">Reference proteome</keyword>
<proteinExistence type="inferred from homology"/>
<accession>A0ABM1ZFN8</accession>